<name>A0A518H115_9BACT</name>
<gene>
    <name evidence="2" type="ORF">ElP_24240</name>
</gene>
<dbReference type="Pfam" id="PF13385">
    <property type="entry name" value="Laminin_G_3"/>
    <property type="match status" value="1"/>
</dbReference>
<dbReference type="RefSeq" id="WP_145269491.1">
    <property type="nucleotide sequence ID" value="NZ_CP036426.1"/>
</dbReference>
<dbReference type="Pfam" id="PF02012">
    <property type="entry name" value="BNR"/>
    <property type="match status" value="1"/>
</dbReference>
<dbReference type="InterPro" id="IPR013320">
    <property type="entry name" value="ConA-like_dom_sf"/>
</dbReference>
<dbReference type="OrthoDB" id="240763at2"/>
<keyword evidence="3" id="KW-1185">Reference proteome</keyword>
<dbReference type="EMBL" id="CP036426">
    <property type="protein sequence ID" value="QDV34534.1"/>
    <property type="molecule type" value="Genomic_DNA"/>
</dbReference>
<dbReference type="SUPFAM" id="SSF49899">
    <property type="entry name" value="Concanavalin A-like lectins/glucanases"/>
    <property type="match status" value="1"/>
</dbReference>
<evidence type="ECO:0000256" key="1">
    <source>
        <dbReference type="SAM" id="SignalP"/>
    </source>
</evidence>
<dbReference type="KEGG" id="tpla:ElP_24240"/>
<reference evidence="2 3" key="1">
    <citation type="submission" date="2019-02" db="EMBL/GenBank/DDBJ databases">
        <title>Deep-cultivation of Planctomycetes and their phenomic and genomic characterization uncovers novel biology.</title>
        <authorList>
            <person name="Wiegand S."/>
            <person name="Jogler M."/>
            <person name="Boedeker C."/>
            <person name="Pinto D."/>
            <person name="Vollmers J."/>
            <person name="Rivas-Marin E."/>
            <person name="Kohn T."/>
            <person name="Peeters S.H."/>
            <person name="Heuer A."/>
            <person name="Rast P."/>
            <person name="Oberbeckmann S."/>
            <person name="Bunk B."/>
            <person name="Jeske O."/>
            <person name="Meyerdierks A."/>
            <person name="Storesund J.E."/>
            <person name="Kallscheuer N."/>
            <person name="Luecker S."/>
            <person name="Lage O.M."/>
            <person name="Pohl T."/>
            <person name="Merkel B.J."/>
            <person name="Hornburger P."/>
            <person name="Mueller R.-W."/>
            <person name="Bruemmer F."/>
            <person name="Labrenz M."/>
            <person name="Spormann A.M."/>
            <person name="Op den Camp H."/>
            <person name="Overmann J."/>
            <person name="Amann R."/>
            <person name="Jetten M.S.M."/>
            <person name="Mascher T."/>
            <person name="Medema M.H."/>
            <person name="Devos D.P."/>
            <person name="Kaster A.-K."/>
            <person name="Ovreas L."/>
            <person name="Rohde M."/>
            <person name="Galperin M.Y."/>
            <person name="Jogler C."/>
        </authorList>
    </citation>
    <scope>NUCLEOTIDE SEQUENCE [LARGE SCALE GENOMIC DNA]</scope>
    <source>
        <strain evidence="2 3">ElP</strain>
    </source>
</reference>
<feature type="signal peptide" evidence="1">
    <location>
        <begin position="1"/>
        <end position="25"/>
    </location>
</feature>
<feature type="chain" id="PRO_5022174120" evidence="1">
    <location>
        <begin position="26"/>
        <end position="622"/>
    </location>
</feature>
<evidence type="ECO:0000313" key="3">
    <source>
        <dbReference type="Proteomes" id="UP000317835"/>
    </source>
</evidence>
<evidence type="ECO:0000313" key="2">
    <source>
        <dbReference type="EMBL" id="QDV34534.1"/>
    </source>
</evidence>
<keyword evidence="1" id="KW-0732">Signal</keyword>
<dbReference type="CDD" id="cd15482">
    <property type="entry name" value="Sialidase_non-viral"/>
    <property type="match status" value="1"/>
</dbReference>
<dbReference type="Proteomes" id="UP000317835">
    <property type="component" value="Chromosome"/>
</dbReference>
<protein>
    <submittedName>
        <fullName evidence="2">BNR/Asp-box repeat protein</fullName>
    </submittedName>
</protein>
<proteinExistence type="predicted"/>
<organism evidence="2 3">
    <name type="scientific">Tautonia plasticadhaerens</name>
    <dbReference type="NCBI Taxonomy" id="2527974"/>
    <lineage>
        <taxon>Bacteria</taxon>
        <taxon>Pseudomonadati</taxon>
        <taxon>Planctomycetota</taxon>
        <taxon>Planctomycetia</taxon>
        <taxon>Isosphaerales</taxon>
        <taxon>Isosphaeraceae</taxon>
        <taxon>Tautonia</taxon>
    </lineage>
</organism>
<dbReference type="Gene3D" id="2.60.120.200">
    <property type="match status" value="1"/>
</dbReference>
<dbReference type="SUPFAM" id="SSF50939">
    <property type="entry name" value="Sialidases"/>
    <property type="match status" value="1"/>
</dbReference>
<accession>A0A518H115</accession>
<dbReference type="InterPro" id="IPR036278">
    <property type="entry name" value="Sialidase_sf"/>
</dbReference>
<dbReference type="Gene3D" id="2.120.10.10">
    <property type="match status" value="2"/>
</dbReference>
<sequence length="622" mass="68793" precursor="true">MPRRPRLPLIPALLALLIAPSLASAADDPRDIRNGWTIPDEGYCDQPYVVVTDQGHWLCTMTTGTGHEGQAGQHIVATISADRGRTWSDHIPIEPSDGPEASWVMPLKVPGGRIYAFYTYNSKNIREVPSNSDPVGRRVDTLGAYAFKYSDDGGRTWSDDRFEIPMRRMGIDRGNTTGGEVLFFWGVGKPISVGDDAYLGFAKVGKWGTPGAMVESQGVFMHSDNILAEPDPSAIRWELLPEGDEGLRAPKGPVSDEANLVSLSDGSLFATYRTIDGYPCQAYSRDGGRTWTPTAYMTYGPDGRRVKHPRAANFVRKFDNGKYLYWFHFHGGEPVHREGWNYYEGRNPAWVLGGVERDGLIHWSEPEILLYDEDPDVRISYPDFVEDGGRYYVTETQKETARVHEIDPGLLDDLWGQLDRREVEHDGLALEHVGDPIEPGSEVEMPSLPDLQDRGGFAIELQARFRELTGGQTLLDTRDESGRGIRLVTTTRSTLGISLGDGTTEATWDSDPGTGPGTLRVGDWQHITVIVDAGPRILSVVVDGVLNDGGALRQHGWTRFLTELGDVNGRDRARLASRLYGDLRSVRIYDRPLRTSEAVGNHRAGLLDDRGAIPSTPTGLRP</sequence>
<dbReference type="InterPro" id="IPR002860">
    <property type="entry name" value="BNR_rpt"/>
</dbReference>
<dbReference type="AlphaFoldDB" id="A0A518H115"/>